<dbReference type="RefSeq" id="WP_254166699.1">
    <property type="nucleotide sequence ID" value="NZ_JANAFB010000019.1"/>
</dbReference>
<evidence type="ECO:0000313" key="3">
    <source>
        <dbReference type="EMBL" id="MCP3426164.1"/>
    </source>
</evidence>
<evidence type="ECO:0000256" key="2">
    <source>
        <dbReference type="SAM" id="Phobius"/>
    </source>
</evidence>
<dbReference type="InterPro" id="IPR025557">
    <property type="entry name" value="DUF4282"/>
</dbReference>
<evidence type="ECO:0000256" key="1">
    <source>
        <dbReference type="SAM" id="MobiDB-lite"/>
    </source>
</evidence>
<proteinExistence type="predicted"/>
<reference evidence="3" key="1">
    <citation type="submission" date="2022-06" db="EMBL/GenBank/DDBJ databases">
        <title>Rothia sp. isolated from sandalwood seedling.</title>
        <authorList>
            <person name="Tuikhar N."/>
            <person name="Kirdat K."/>
            <person name="Thorat V."/>
            <person name="Swetha P."/>
            <person name="Padma S."/>
            <person name="Sundararaj R."/>
            <person name="Yadav A."/>
        </authorList>
    </citation>
    <scope>NUCLEOTIDE SEQUENCE</scope>
    <source>
        <strain evidence="3">AR01</strain>
    </source>
</reference>
<feature type="transmembrane region" description="Helical" evidence="2">
    <location>
        <begin position="91"/>
        <end position="112"/>
    </location>
</feature>
<keyword evidence="2" id="KW-0472">Membrane</keyword>
<feature type="compositionally biased region" description="Low complexity" evidence="1">
    <location>
        <begin position="9"/>
        <end position="20"/>
    </location>
</feature>
<evidence type="ECO:0000313" key="4">
    <source>
        <dbReference type="Proteomes" id="UP001139502"/>
    </source>
</evidence>
<dbReference type="Proteomes" id="UP001139502">
    <property type="component" value="Unassembled WGS sequence"/>
</dbReference>
<keyword evidence="4" id="KW-1185">Reference proteome</keyword>
<organism evidence="3 4">
    <name type="scientific">Rothia santali</name>
    <dbReference type="NCBI Taxonomy" id="2949643"/>
    <lineage>
        <taxon>Bacteria</taxon>
        <taxon>Bacillati</taxon>
        <taxon>Actinomycetota</taxon>
        <taxon>Actinomycetes</taxon>
        <taxon>Micrococcales</taxon>
        <taxon>Micrococcaceae</taxon>
        <taxon>Rothia</taxon>
    </lineage>
</organism>
<name>A0A9X2HAP8_9MICC</name>
<comment type="caution">
    <text evidence="3">The sequence shown here is derived from an EMBL/GenBank/DDBJ whole genome shotgun (WGS) entry which is preliminary data.</text>
</comment>
<keyword evidence="2" id="KW-0812">Transmembrane</keyword>
<accession>A0A9X2HAP8</accession>
<gene>
    <name evidence="3" type="ORF">NBM05_09135</name>
</gene>
<dbReference type="AlphaFoldDB" id="A0A9X2HAP8"/>
<feature type="transmembrane region" description="Helical" evidence="2">
    <location>
        <begin position="64"/>
        <end position="85"/>
    </location>
</feature>
<protein>
    <submittedName>
        <fullName evidence="3">DUF4282 domain-containing protein</fullName>
    </submittedName>
</protein>
<keyword evidence="2" id="KW-1133">Transmembrane helix</keyword>
<sequence>MSTPPPNDQNPQNPQDPQNPGDGSYGYTNHQYGIDPERNREPAFFQALFDLSFKNFVTIKFARIIYVVGLVLIVLGWLIFTVAAFTQSAGGGLLALILGAVVAFFYILLFRLTLEFYVAMVRTAQNTTALVERMR</sequence>
<dbReference type="EMBL" id="JANAFB010000019">
    <property type="protein sequence ID" value="MCP3426164.1"/>
    <property type="molecule type" value="Genomic_DNA"/>
</dbReference>
<dbReference type="Pfam" id="PF14110">
    <property type="entry name" value="DUF4282"/>
    <property type="match status" value="1"/>
</dbReference>
<feature type="region of interest" description="Disordered" evidence="1">
    <location>
        <begin position="1"/>
        <end position="34"/>
    </location>
</feature>